<dbReference type="Pfam" id="PF00437">
    <property type="entry name" value="T2SSE"/>
    <property type="match status" value="1"/>
</dbReference>
<dbReference type="GO" id="GO:0016887">
    <property type="term" value="F:ATP hydrolysis activity"/>
    <property type="evidence" value="ECO:0007669"/>
    <property type="project" value="InterPro"/>
</dbReference>
<feature type="domain" description="Bacterial type II secretion system protein E" evidence="2">
    <location>
        <begin position="105"/>
        <end position="381"/>
    </location>
</feature>
<evidence type="ECO:0000256" key="1">
    <source>
        <dbReference type="ARBA" id="ARBA00006611"/>
    </source>
</evidence>
<protein>
    <submittedName>
        <fullName evidence="3">Type II/IV secretion system ATP hydrolase TadA/VirB11/CpaF, TadA subfamily</fullName>
    </submittedName>
</protein>
<organism evidence="3 4">
    <name type="scientific">Candidatus Syntrophocurvum alkaliphilum</name>
    <dbReference type="NCBI Taxonomy" id="2293317"/>
    <lineage>
        <taxon>Bacteria</taxon>
        <taxon>Bacillati</taxon>
        <taxon>Bacillota</taxon>
        <taxon>Clostridia</taxon>
        <taxon>Eubacteriales</taxon>
        <taxon>Syntrophomonadaceae</taxon>
        <taxon>Candidatus Syntrophocurvum</taxon>
    </lineage>
</organism>
<dbReference type="EMBL" id="CP046457">
    <property type="protein sequence ID" value="QGU00293.1"/>
    <property type="molecule type" value="Genomic_DNA"/>
</dbReference>
<sequence length="459" mass="51120">MSLLQKRLNQQRSNLQDDNQVNELGPLVSVKRENWTLAKEKIIGKLADSVMDEFWEENDDQEKEKYISQQVRKLAQDILKEMNYTLNPSENQRLITEVVSDIIGFGPITPLLGDNSVNEIMVNGAMDVYVERSGKVELTDIKFKDNQHIMHIIERIVSPLGRRIDESSPMVDARLPDGSRINAIIPPLALNGPVLTIRKFSNRPFMIADLINHSTLSQDMGFFLKACMEGELNTIVAGGTASGKTTTLNVLSSLIPSSERIITIEDAAELQLQQKHLIRLESRTANIEGKGTVTIRDLVINSLRMRPDRLVVGEVRGSEALDMLQAMNTGHDGCLTTAHANSARDVLSRLETMVLMAGVELPIKAIREQIMSALDLIVFQSRLKDGSRKITSITEVVGMEGDVITLQDIFLYEPSGINEKGKIIGSFRTTGVIPKFLSKLEARGVHIPLSIFNREGRNN</sequence>
<proteinExistence type="inferred from homology"/>
<dbReference type="KEGG" id="salq:SYNTR_1699"/>
<dbReference type="Gene3D" id="3.40.50.300">
    <property type="entry name" value="P-loop containing nucleotide triphosphate hydrolases"/>
    <property type="match status" value="1"/>
</dbReference>
<dbReference type="Gene3D" id="3.30.450.380">
    <property type="match status" value="1"/>
</dbReference>
<dbReference type="SUPFAM" id="SSF52540">
    <property type="entry name" value="P-loop containing nucleoside triphosphate hydrolases"/>
    <property type="match status" value="1"/>
</dbReference>
<gene>
    <name evidence="3" type="ORF">SYNTR_1699</name>
</gene>
<evidence type="ECO:0000313" key="4">
    <source>
        <dbReference type="Proteomes" id="UP000426444"/>
    </source>
</evidence>
<name>A0A6I6DJM6_9FIRM</name>
<dbReference type="InterPro" id="IPR001482">
    <property type="entry name" value="T2SS/T4SS_dom"/>
</dbReference>
<dbReference type="RefSeq" id="WP_156204096.1">
    <property type="nucleotide sequence ID" value="NZ_CP046457.1"/>
</dbReference>
<dbReference type="AlphaFoldDB" id="A0A6I6DJM6"/>
<keyword evidence="3" id="KW-0378">Hydrolase</keyword>
<accession>A0A6I6DJM6</accession>
<evidence type="ECO:0000259" key="2">
    <source>
        <dbReference type="Pfam" id="PF00437"/>
    </source>
</evidence>
<comment type="similarity">
    <text evidence="1">Belongs to the GSP E family.</text>
</comment>
<dbReference type="InterPro" id="IPR027417">
    <property type="entry name" value="P-loop_NTPase"/>
</dbReference>
<reference evidence="4" key="1">
    <citation type="journal article" date="2019" name="Microbiology">
        <title>Complete Genome Sequence of an Uncultured Bacterium of the Candidate Phylum Bipolaricaulota.</title>
        <authorList>
            <person name="Kadnikov V.V."/>
            <person name="Mardanov A.V."/>
            <person name="Beletsky A.V."/>
            <person name="Frank Y.A."/>
            <person name="Karnachuk O.V."/>
            <person name="Ravin N.V."/>
        </authorList>
    </citation>
    <scope>NUCLEOTIDE SEQUENCE [LARGE SCALE GENOMIC DNA]</scope>
</reference>
<dbReference type="CDD" id="cd01130">
    <property type="entry name" value="VirB11-like_ATPase"/>
    <property type="match status" value="1"/>
</dbReference>
<dbReference type="InterPro" id="IPR050921">
    <property type="entry name" value="T4SS_GSP_E_ATPase"/>
</dbReference>
<dbReference type="OrthoDB" id="9810761at2"/>
<dbReference type="PANTHER" id="PTHR30486:SF15">
    <property type="entry name" value="TYPE II_IV SECRETION SYSTEM ATPASE"/>
    <property type="match status" value="1"/>
</dbReference>
<dbReference type="Proteomes" id="UP000426444">
    <property type="component" value="Chromosome"/>
</dbReference>
<evidence type="ECO:0000313" key="3">
    <source>
        <dbReference type="EMBL" id="QGU00293.1"/>
    </source>
</evidence>
<keyword evidence="4" id="KW-1185">Reference proteome</keyword>
<dbReference type="PANTHER" id="PTHR30486">
    <property type="entry name" value="TWITCHING MOTILITY PROTEIN PILT"/>
    <property type="match status" value="1"/>
</dbReference>